<dbReference type="eggNOG" id="arCOG00150">
    <property type="taxonomic scope" value="Archaea"/>
</dbReference>
<dbReference type="PROSITE" id="PS51257">
    <property type="entry name" value="PROKAR_LIPOPROTEIN"/>
    <property type="match status" value="1"/>
</dbReference>
<organism evidence="1 2">
    <name type="scientific">Halopiger xanaduensis (strain DSM 18323 / JCM 14033 / SH-6)</name>
    <dbReference type="NCBI Taxonomy" id="797210"/>
    <lineage>
        <taxon>Archaea</taxon>
        <taxon>Methanobacteriati</taxon>
        <taxon>Methanobacteriota</taxon>
        <taxon>Stenosarchaea group</taxon>
        <taxon>Halobacteria</taxon>
        <taxon>Halobacteriales</taxon>
        <taxon>Natrialbaceae</taxon>
        <taxon>Halopiger</taxon>
    </lineage>
</organism>
<name>F8D849_HALXS</name>
<dbReference type="HOGENOM" id="CLU_031285_15_1_2"/>
<dbReference type="Proteomes" id="UP000006794">
    <property type="component" value="Chromosome"/>
</dbReference>
<sequence length="449" mass="47765">MVRLNMDFNSDRSRRTVLKGAGLAGTGALTALAGCTGGGNGDGNGNGNGDGNGNGNGGDGQWSNELEVLHGWTGGDGAEAADALFSTFQEQYPDMEVNEQPIGGGGNQNLDQTVANRLQGGDPPSSFAGWPGANLAQYEGVLGDIESNVWDEAGLKDAHAQEAVEACQSDAGFSAVPIGSHRLNDLFYNVEVIEEAGVDPSSLESVDDLISALDTVSSETDATPLAFSLAPWGILQTWGVTMLSEHGYDAYMNFIEGNGDESAVRGTFEKLEEILTNYINSDAASIDFTEVNQDIMSGDAAFIHQGNWVAGAYITEGLEYGSDWDAVRFPGTEDLYTLHMDSFIYPGDNPSPEETAAWLRYVGSEDAQVAYNQYKGSIPTRTDVATDEFNDYLVDTIEDFDEVSEKPPTLAHGLAVDPSTQSELEGVLNDNFADPFDVDSATSGFMDVV</sequence>
<gene>
    <name evidence="1" type="ordered locus">Halxa_3330</name>
</gene>
<keyword evidence="2" id="KW-1185">Reference proteome</keyword>
<dbReference type="AlphaFoldDB" id="F8D849"/>
<evidence type="ECO:0000313" key="2">
    <source>
        <dbReference type="Proteomes" id="UP000006794"/>
    </source>
</evidence>
<reference evidence="1 2" key="1">
    <citation type="journal article" date="2012" name="Stand. Genomic Sci.">
        <title>Complete genome sequence of Halopiger xanaduensis type strain (SH-6(T)).</title>
        <authorList>
            <person name="Anderson I."/>
            <person name="Tindall B.J."/>
            <person name="Rohde M."/>
            <person name="Lucas S."/>
            <person name="Han J."/>
            <person name="Lapidus A."/>
            <person name="Cheng J.F."/>
            <person name="Goodwin L."/>
            <person name="Pitluck S."/>
            <person name="Peters L."/>
            <person name="Pati A."/>
            <person name="Mikhailova N."/>
            <person name="Pagani I."/>
            <person name="Teshima H."/>
            <person name="Han C."/>
            <person name="Tapia R."/>
            <person name="Land M."/>
            <person name="Woyke T."/>
            <person name="Klenk H.P."/>
            <person name="Kyrpides N."/>
            <person name="Ivanova N."/>
        </authorList>
    </citation>
    <scope>NUCLEOTIDE SEQUENCE [LARGE SCALE GENOMIC DNA]</scope>
    <source>
        <strain evidence="2">DSM 18323 / JCM 14033 / SH-6</strain>
    </source>
</reference>
<dbReference type="InterPro" id="IPR006059">
    <property type="entry name" value="SBP"/>
</dbReference>
<proteinExistence type="predicted"/>
<evidence type="ECO:0000313" key="1">
    <source>
        <dbReference type="EMBL" id="AEH37942.1"/>
    </source>
</evidence>
<dbReference type="STRING" id="797210.Halxa_3330"/>
<protein>
    <submittedName>
        <fullName evidence="1">Extracellular solute-binding protein family 1</fullName>
    </submittedName>
</protein>
<accession>F8D849</accession>
<dbReference type="SUPFAM" id="SSF53850">
    <property type="entry name" value="Periplasmic binding protein-like II"/>
    <property type="match status" value="1"/>
</dbReference>
<dbReference type="KEGG" id="hxa:Halxa_3330"/>
<dbReference type="EMBL" id="CP002839">
    <property type="protein sequence ID" value="AEH37942.1"/>
    <property type="molecule type" value="Genomic_DNA"/>
</dbReference>
<dbReference type="Gene3D" id="3.40.190.10">
    <property type="entry name" value="Periplasmic binding protein-like II"/>
    <property type="match status" value="2"/>
</dbReference>
<dbReference type="Pfam" id="PF13416">
    <property type="entry name" value="SBP_bac_8"/>
    <property type="match status" value="1"/>
</dbReference>